<proteinExistence type="predicted"/>
<evidence type="ECO:0000313" key="1">
    <source>
        <dbReference type="EMBL" id="CAH6718341.1"/>
    </source>
</evidence>
<comment type="caution">
    <text evidence="1">The sequence shown here is derived from an EMBL/GenBank/DDBJ whole genome shotgun (WGS) entry which is preliminary data.</text>
</comment>
<organism evidence="1 2">
    <name type="scientific">[Candida] jaroonii</name>
    <dbReference type="NCBI Taxonomy" id="467808"/>
    <lineage>
        <taxon>Eukaryota</taxon>
        <taxon>Fungi</taxon>
        <taxon>Dikarya</taxon>
        <taxon>Ascomycota</taxon>
        <taxon>Saccharomycotina</taxon>
        <taxon>Pichiomycetes</taxon>
        <taxon>Debaryomycetaceae</taxon>
        <taxon>Yamadazyma</taxon>
    </lineage>
</organism>
<reference evidence="1" key="1">
    <citation type="submission" date="2022-06" db="EMBL/GenBank/DDBJ databases">
        <authorList>
            <person name="Legras J.-L."/>
            <person name="Devillers H."/>
            <person name="Grondin C."/>
        </authorList>
    </citation>
    <scope>NUCLEOTIDE SEQUENCE</scope>
    <source>
        <strain evidence="1">CLIB 1444</strain>
    </source>
</reference>
<accession>A0ACA9Y0K2</accession>
<dbReference type="EMBL" id="CALSDN010000001">
    <property type="protein sequence ID" value="CAH6718341.1"/>
    <property type="molecule type" value="Genomic_DNA"/>
</dbReference>
<evidence type="ECO:0000313" key="2">
    <source>
        <dbReference type="Proteomes" id="UP001152531"/>
    </source>
</evidence>
<protein>
    <submittedName>
        <fullName evidence="1">NEDD8-activating enzyme E1 regulatory subunit</fullName>
    </submittedName>
</protein>
<name>A0ACA9Y0K2_9ASCO</name>
<gene>
    <name evidence="1" type="ORF">CLIB1444_01S04588</name>
</gene>
<sequence>MTIDKSNKYDRQLRLWASTGQSNLELSHICLINGTTTGSEILKNLILPGIGNFTIIDDKEITTNDLAGNFFLTNDNIGQLRASALCESLMELNEDSKGHAITDSLDEIDDSVWDRFNVVVVSDYIDPEFLDTLKTKLFKKEIPLFIVNTVGFYGTINLIINEITVIETHTSQLFDLRIDQPWQELSELSDSYQLDSLDDSDHAHVPYVIILMQALRSWSDSHNGPPTTMTEKRQFKKFVQDQSRNFTFETNFNEAVSSVFRAYQKTQVPSMVKSLMNNDKISDKNLNNETPFFWILIRALKSFVELYGNLPLPGTLPDMASDTNNYITLQNLYRDKAAKDKELFIEEVKRVLTIIGRLDGLTALEIELINIFCKNSHSIHVTSGSSQMTSKSLLEQMLSNKSNDYDNEEYNHLAIYFGIMTFNHFIKQNNHVPEESDYDNFIKLFSEVFECHPDLPLSALKTFKEIVCHSSSHYHNISSLMGGIASQEVLKIATSQYVPLDNLYVFDGIRSQSDKYKI</sequence>
<keyword evidence="2" id="KW-1185">Reference proteome</keyword>
<dbReference type="Proteomes" id="UP001152531">
    <property type="component" value="Unassembled WGS sequence"/>
</dbReference>